<proteinExistence type="predicted"/>
<evidence type="ECO:0000313" key="1">
    <source>
        <dbReference type="Proteomes" id="UP000887565"/>
    </source>
</evidence>
<accession>A0A915IT80</accession>
<keyword evidence="1" id="KW-1185">Reference proteome</keyword>
<sequence length="82" mass="9307">MGIFVFLTKVINSEIPARSSLPAIPSTSSIIKACVGTVVLLLLDSEASILLCFYEDFHTYKDKRFKHVELYKYHTGDYGYLK</sequence>
<organism evidence="1 2">
    <name type="scientific">Romanomermis culicivorax</name>
    <name type="common">Nematode worm</name>
    <dbReference type="NCBI Taxonomy" id="13658"/>
    <lineage>
        <taxon>Eukaryota</taxon>
        <taxon>Metazoa</taxon>
        <taxon>Ecdysozoa</taxon>
        <taxon>Nematoda</taxon>
        <taxon>Enoplea</taxon>
        <taxon>Dorylaimia</taxon>
        <taxon>Mermithida</taxon>
        <taxon>Mermithoidea</taxon>
        <taxon>Mermithidae</taxon>
        <taxon>Romanomermis</taxon>
    </lineage>
</organism>
<dbReference type="WBParaSite" id="nRc.2.0.1.t17070-RA">
    <property type="protein sequence ID" value="nRc.2.0.1.t17070-RA"/>
    <property type="gene ID" value="nRc.2.0.1.g17070"/>
</dbReference>
<name>A0A915IT80_ROMCU</name>
<evidence type="ECO:0000313" key="2">
    <source>
        <dbReference type="WBParaSite" id="nRc.2.0.1.t17070-RA"/>
    </source>
</evidence>
<dbReference type="Proteomes" id="UP000887565">
    <property type="component" value="Unplaced"/>
</dbReference>
<dbReference type="AlphaFoldDB" id="A0A915IT80"/>
<protein>
    <submittedName>
        <fullName evidence="2">Uncharacterized protein</fullName>
    </submittedName>
</protein>
<reference evidence="2" key="1">
    <citation type="submission" date="2022-11" db="UniProtKB">
        <authorList>
            <consortium name="WormBaseParasite"/>
        </authorList>
    </citation>
    <scope>IDENTIFICATION</scope>
</reference>